<dbReference type="InterPro" id="IPR011042">
    <property type="entry name" value="6-blade_b-propeller_TolB-like"/>
</dbReference>
<evidence type="ECO:0000256" key="2">
    <source>
        <dbReference type="SAM" id="SignalP"/>
    </source>
</evidence>
<dbReference type="EMBL" id="JAEDAL010000012">
    <property type="protein sequence ID" value="MBH9554325.1"/>
    <property type="molecule type" value="Genomic_DNA"/>
</dbReference>
<dbReference type="PANTHER" id="PTHR42776:SF27">
    <property type="entry name" value="DIPEPTIDYL PEPTIDASE FAMILY MEMBER 6"/>
    <property type="match status" value="1"/>
</dbReference>
<dbReference type="SUPFAM" id="SSF53474">
    <property type="entry name" value="alpha/beta-Hydrolases"/>
    <property type="match status" value="1"/>
</dbReference>
<comment type="caution">
    <text evidence="4">The sequence shown here is derived from an EMBL/GenBank/DDBJ whole genome shotgun (WGS) entry which is preliminary data.</text>
</comment>
<protein>
    <submittedName>
        <fullName evidence="4">S9 family peptidase</fullName>
    </submittedName>
</protein>
<evidence type="ECO:0000313" key="5">
    <source>
        <dbReference type="Proteomes" id="UP000620139"/>
    </source>
</evidence>
<evidence type="ECO:0000259" key="3">
    <source>
        <dbReference type="Pfam" id="PF00326"/>
    </source>
</evidence>
<dbReference type="Pfam" id="PF00326">
    <property type="entry name" value="Peptidase_S9"/>
    <property type="match status" value="1"/>
</dbReference>
<dbReference type="Proteomes" id="UP000620139">
    <property type="component" value="Unassembled WGS sequence"/>
</dbReference>
<evidence type="ECO:0000313" key="4">
    <source>
        <dbReference type="EMBL" id="MBH9554325.1"/>
    </source>
</evidence>
<accession>A0A931J0C5</accession>
<dbReference type="GO" id="GO:0004252">
    <property type="term" value="F:serine-type endopeptidase activity"/>
    <property type="evidence" value="ECO:0007669"/>
    <property type="project" value="TreeGrafter"/>
</dbReference>
<sequence length="684" mass="75820">MFRFSPLAWLQARIVVLPLALLSGLATAAAQPSAETFFRKPAVMDASLSPSGKRLAFSAPYGPTGRVGVFVLDLQTAELTPTRAAHFSDADVPSFDWVDDERIVFSVVDLQAGSGEDYRTAPGLFAAKFDGSELRALIEREGRSFVQSAESRIRTLHWNHKLLHVPVPSEDPRGARADEVIVGEMSGSGNELLSVEPLWLNTRTGATRSFDTYRHPRGALSWWFTPQGEPRLVLTRDKGRLAYHWFTPDGQGGGSWKQISEGTMLNPPPSPAWVGADTLYLEQVMGPVGESYVVPFDFSKGEPSQEPLVKAPGFDFAGSFISGRDGSLLGVRIDTDAEQTIWFSSARKALQALVDAALPGRVNRLSCRRCEADDAVVLVRSFNDRDPGQLLLHTRADGKWRRLSQVQPGIEPSRMATTDLQRIRARDGRDLPVWITGQKKGTDGKPLAQPAIVLVHGGPWVRIGHWRWEPMRQFLASRGYLVIEPEFRGSEGYGMEHLKAGFKQWGQAMQDDVADALLWAQKEGWANDKACIAGASYGGYSTLMGLIKHPDLYRCGAAWVAVTDPFLYVEGSWWVRDDIADSGRRYGLKDMVGDPKTDEAMLKANSPVEQAALIKAPLLLAFGEDDLRVPLAHGKRLRSALERAGRAPADWVVYAREGHGWRKPENQIDFAQRLERFFAQHLQR</sequence>
<feature type="domain" description="Peptidase S9 prolyl oligopeptidase catalytic" evidence="3">
    <location>
        <begin position="472"/>
        <end position="683"/>
    </location>
</feature>
<name>A0A931J0C5_9BURK</name>
<feature type="signal peptide" evidence="2">
    <location>
        <begin position="1"/>
        <end position="28"/>
    </location>
</feature>
<keyword evidence="2" id="KW-0732">Signal</keyword>
<dbReference type="InterPro" id="IPR001375">
    <property type="entry name" value="Peptidase_S9_cat"/>
</dbReference>
<organism evidence="4 5">
    <name type="scientific">Inhella gelatinilytica</name>
    <dbReference type="NCBI Taxonomy" id="2795030"/>
    <lineage>
        <taxon>Bacteria</taxon>
        <taxon>Pseudomonadati</taxon>
        <taxon>Pseudomonadota</taxon>
        <taxon>Betaproteobacteria</taxon>
        <taxon>Burkholderiales</taxon>
        <taxon>Sphaerotilaceae</taxon>
        <taxon>Inhella</taxon>
    </lineage>
</organism>
<reference evidence="4" key="1">
    <citation type="submission" date="2020-12" db="EMBL/GenBank/DDBJ databases">
        <title>The genome sequence of Inhella sp. 4Y17.</title>
        <authorList>
            <person name="Liu Y."/>
        </authorList>
    </citation>
    <scope>NUCLEOTIDE SEQUENCE</scope>
    <source>
        <strain evidence="4">4Y10</strain>
    </source>
</reference>
<feature type="chain" id="PRO_5037635707" evidence="2">
    <location>
        <begin position="29"/>
        <end position="684"/>
    </location>
</feature>
<dbReference type="InterPro" id="IPR029058">
    <property type="entry name" value="AB_hydrolase_fold"/>
</dbReference>
<evidence type="ECO:0000256" key="1">
    <source>
        <dbReference type="ARBA" id="ARBA00022801"/>
    </source>
</evidence>
<dbReference type="SUPFAM" id="SSF50993">
    <property type="entry name" value="Peptidase/esterase 'gauge' domain"/>
    <property type="match status" value="1"/>
</dbReference>
<dbReference type="GO" id="GO:0006508">
    <property type="term" value="P:proteolysis"/>
    <property type="evidence" value="ECO:0007669"/>
    <property type="project" value="InterPro"/>
</dbReference>
<proteinExistence type="predicted"/>
<dbReference type="PANTHER" id="PTHR42776">
    <property type="entry name" value="SERINE PEPTIDASE S9 FAMILY MEMBER"/>
    <property type="match status" value="1"/>
</dbReference>
<dbReference type="Gene3D" id="2.120.10.30">
    <property type="entry name" value="TolB, C-terminal domain"/>
    <property type="match status" value="1"/>
</dbReference>
<dbReference type="Gene3D" id="3.40.50.1820">
    <property type="entry name" value="alpha/beta hydrolase"/>
    <property type="match status" value="1"/>
</dbReference>
<dbReference type="RefSeq" id="WP_198101941.1">
    <property type="nucleotide sequence ID" value="NZ_JAEDAL010000012.1"/>
</dbReference>
<gene>
    <name evidence="4" type="ORF">I7X43_15895</name>
</gene>
<keyword evidence="1" id="KW-0378">Hydrolase</keyword>
<dbReference type="AlphaFoldDB" id="A0A931J0C5"/>
<keyword evidence="5" id="KW-1185">Reference proteome</keyword>